<dbReference type="EMBL" id="JPWI01000008">
    <property type="protein sequence ID" value="RCK44972.1"/>
    <property type="molecule type" value="Genomic_DNA"/>
</dbReference>
<sequence length="1166" mass="127704">MAKLAVRVLLAVVLATTTAILLPLGGMRPAMAQAVDPVIIRSGLHSGYGRIVLQWSKPVNYSAEIIGDQLVVRFDEPLVASLRGVLTPISKYVSDGFFDPDGRTVAFVLSDDYEVRAFNVGSNVVLDILDKQPPTPVAAPEPAVPSVPTPEQKPQITPAPTSPVETVATEDATALADASADLLDVRVGRHPTFYRLVFDWPTRTDYALEGDQGLQTVAFQSPARIDATGLSRRLPEGVRIRQAATNPLDVVIETSPARQLRHFRSGNKVVVDIMGAQRAPASETAQSRSASPAEPRDEAVAVAAPDAPVAPAQQNAQPDSQTGTNTQPAASTGEVLDPNSPEALARAAAAGQGNGGSTGGVPQERTSIGEMPVTVEQTTTELTLGFPFGQPGGAAVWSRAGFLWMAFDVRANLDLETVRQEASQIIGVIEQIDSPYATVLRMTIPDGVGLYTTRTEVGDWRVTLQQGTMQPVEKLGPSIELDDQTRARLIVPIEDVGPIVPIDDPEVGDTLRVVTTTQSGYGIEVALNYPEFEVLPSVQGVVVAPMNESVQVAGRDDGQAVIVTAADGLNISPEGARLLASATGVRASTGDGREGLIFDLDTWRRGGLDDFNDAIRELRGNIAESGDEHRNKARLELAQYYLANGLGPEANAVVSTMEGDDPLIAQKLQFRALRAAVKFLYRDYAEAERLLEDERLRAIPEMQLWRAVTLAALGRPNEGARDLLESVHILDFYPPELLSRLGPLATEQALIVGNPEAGMDLIDKMLLTDGLSESKIMDVQYLKGFFEEEAGELEQAVATWDQVAEGDNRKARAHAIFDRTELLMRLERLTIEDAIEQLQQLRFAWRGDGFEMALLKRIGELQIENKDFRDGLNTLRQVAIFFPNKPVATEATDMMHTTFENLYLGDDINNISAIKAVALYDEFRELTPAGEKGDELIRRLADRMVDVELFERAEDLLEHQVDFRLQGVEKARVGARLGLVYLLDSKPEETIRVIDNTETPDLSDELSTQRRHLKARALLDTDRGAEAIASLEGDFSKNAELLRVDYYRQTRDYMSAAETFQRLVGDDEKSPTGEISNERARYLLNWAVNLAMAGQERTLNMLKRRYGEGMAQSPFAEAFNLITSSPTQGLIDYRTLADKVDEVENFQGFLATYRDQLEKSQLSAIN</sequence>
<organism evidence="2 3">
    <name type="scientific">Thalassospira profundimaris</name>
    <dbReference type="NCBI Taxonomy" id="502049"/>
    <lineage>
        <taxon>Bacteria</taxon>
        <taxon>Pseudomonadati</taxon>
        <taxon>Pseudomonadota</taxon>
        <taxon>Alphaproteobacteria</taxon>
        <taxon>Rhodospirillales</taxon>
        <taxon>Thalassospiraceae</taxon>
        <taxon>Thalassospira</taxon>
    </lineage>
</organism>
<feature type="region of interest" description="Disordered" evidence="1">
    <location>
        <begin position="135"/>
        <end position="164"/>
    </location>
</feature>
<comment type="caution">
    <text evidence="2">The sequence shown here is derived from an EMBL/GenBank/DDBJ whole genome shotgun (WGS) entry which is preliminary data.</text>
</comment>
<evidence type="ECO:0000256" key="1">
    <source>
        <dbReference type="SAM" id="MobiDB-lite"/>
    </source>
</evidence>
<reference evidence="2 3" key="1">
    <citation type="submission" date="2014-07" db="EMBL/GenBank/DDBJ databases">
        <title>Draft genome sequence of Thalassospira profundimaris PR54-5.</title>
        <authorList>
            <person name="Lai Q."/>
            <person name="Shao Z."/>
        </authorList>
    </citation>
    <scope>NUCLEOTIDE SEQUENCE [LARGE SCALE GENOMIC DNA]</scope>
    <source>
        <strain evidence="2 3">PR54-5</strain>
    </source>
</reference>
<gene>
    <name evidence="2" type="ORF">TH30_13225</name>
</gene>
<dbReference type="RefSeq" id="WP_114098497.1">
    <property type="nucleotide sequence ID" value="NZ_JPWI01000008.1"/>
</dbReference>
<accession>A0A367WX14</accession>
<evidence type="ECO:0000313" key="3">
    <source>
        <dbReference type="Proteomes" id="UP000252255"/>
    </source>
</evidence>
<dbReference type="InterPro" id="IPR011990">
    <property type="entry name" value="TPR-like_helical_dom_sf"/>
</dbReference>
<feature type="compositionally biased region" description="Polar residues" evidence="1">
    <location>
        <begin position="320"/>
        <end position="330"/>
    </location>
</feature>
<dbReference type="Gene3D" id="1.25.40.10">
    <property type="entry name" value="Tetratricopeptide repeat domain"/>
    <property type="match status" value="1"/>
</dbReference>
<proteinExistence type="predicted"/>
<evidence type="ECO:0000313" key="2">
    <source>
        <dbReference type="EMBL" id="RCK44972.1"/>
    </source>
</evidence>
<dbReference type="Proteomes" id="UP000252255">
    <property type="component" value="Unassembled WGS sequence"/>
</dbReference>
<dbReference type="AlphaFoldDB" id="A0A367WX14"/>
<evidence type="ECO:0008006" key="4">
    <source>
        <dbReference type="Google" id="ProtNLM"/>
    </source>
</evidence>
<feature type="compositionally biased region" description="Low complexity" evidence="1">
    <location>
        <begin position="300"/>
        <end position="319"/>
    </location>
</feature>
<feature type="compositionally biased region" description="Pro residues" evidence="1">
    <location>
        <begin position="135"/>
        <end position="148"/>
    </location>
</feature>
<feature type="region of interest" description="Disordered" evidence="1">
    <location>
        <begin position="278"/>
        <end position="367"/>
    </location>
</feature>
<protein>
    <recommendedName>
        <fullName evidence="4">Tetratricopeptide repeat protein</fullName>
    </recommendedName>
</protein>
<name>A0A367WX14_9PROT</name>
<dbReference type="OrthoDB" id="7431909at2"/>